<comment type="caution">
    <text evidence="1">The sequence shown here is derived from an EMBL/GenBank/DDBJ whole genome shotgun (WGS) entry which is preliminary data.</text>
</comment>
<protein>
    <submittedName>
        <fullName evidence="1">Group II intron reverse transcriptase/maturase</fullName>
    </submittedName>
</protein>
<evidence type="ECO:0000313" key="1">
    <source>
        <dbReference type="EMBL" id="RHL77134.1"/>
    </source>
</evidence>
<name>A0A396FC92_9FIRM</name>
<dbReference type="PANTHER" id="PTHR34047">
    <property type="entry name" value="NUCLEAR INTRON MATURASE 1, MITOCHONDRIAL-RELATED"/>
    <property type="match status" value="1"/>
</dbReference>
<organism evidence="1 2">
    <name type="scientific">Agathobacter rectalis</name>
    <dbReference type="NCBI Taxonomy" id="39491"/>
    <lineage>
        <taxon>Bacteria</taxon>
        <taxon>Bacillati</taxon>
        <taxon>Bacillota</taxon>
        <taxon>Clostridia</taxon>
        <taxon>Lachnospirales</taxon>
        <taxon>Lachnospiraceae</taxon>
        <taxon>Agathobacter</taxon>
    </lineage>
</organism>
<gene>
    <name evidence="1" type="ORF">DW001_11985</name>
</gene>
<dbReference type="PANTHER" id="PTHR34047:SF8">
    <property type="entry name" value="PROTEIN YKFC"/>
    <property type="match status" value="1"/>
</dbReference>
<reference evidence="1 2" key="1">
    <citation type="submission" date="2018-08" db="EMBL/GenBank/DDBJ databases">
        <title>A genome reference for cultivated species of the human gut microbiota.</title>
        <authorList>
            <person name="Zou Y."/>
            <person name="Xue W."/>
            <person name="Luo G."/>
        </authorList>
    </citation>
    <scope>NUCLEOTIDE SEQUENCE [LARGE SCALE GENOMIC DNA]</scope>
    <source>
        <strain evidence="1 2">AF36-2BH</strain>
    </source>
</reference>
<dbReference type="InterPro" id="IPR043502">
    <property type="entry name" value="DNA/RNA_pol_sf"/>
</dbReference>
<proteinExistence type="predicted"/>
<evidence type="ECO:0000313" key="2">
    <source>
        <dbReference type="Proteomes" id="UP000266698"/>
    </source>
</evidence>
<dbReference type="EMBL" id="QRPB01000016">
    <property type="protein sequence ID" value="RHL77134.1"/>
    <property type="molecule type" value="Genomic_DNA"/>
</dbReference>
<keyword evidence="1" id="KW-0808">Transferase</keyword>
<feature type="non-terminal residue" evidence="1">
    <location>
        <position position="143"/>
    </location>
</feature>
<keyword evidence="1" id="KW-0695">RNA-directed DNA polymerase</keyword>
<accession>A0A396FC92</accession>
<dbReference type="Proteomes" id="UP000266698">
    <property type="component" value="Unassembled WGS sequence"/>
</dbReference>
<sequence length="143" mass="16442">MAENIENNGCSQRDNAEHEGYVKASRSFNRIWKERDSAQPRLLETILYKDNFNRAYKRVKANKGAPGIDGMTIEEALPYLKEHQQEITDRIYRGKYTPSPVRRVEIPKPDGGVRKLGIPTVIDRTLQQAITQQLVPIYEPLFA</sequence>
<dbReference type="GO" id="GO:0003964">
    <property type="term" value="F:RNA-directed DNA polymerase activity"/>
    <property type="evidence" value="ECO:0007669"/>
    <property type="project" value="UniProtKB-KW"/>
</dbReference>
<dbReference type="InterPro" id="IPR051083">
    <property type="entry name" value="GrpII_Intron_Splice-Mob/Def"/>
</dbReference>
<keyword evidence="1" id="KW-0548">Nucleotidyltransferase</keyword>
<dbReference type="AlphaFoldDB" id="A0A396FC92"/>
<dbReference type="SUPFAM" id="SSF56672">
    <property type="entry name" value="DNA/RNA polymerases"/>
    <property type="match status" value="1"/>
</dbReference>